<keyword evidence="13" id="KW-0472">Membrane</keyword>
<proteinExistence type="inferred from homology"/>
<evidence type="ECO:0000256" key="16">
    <source>
        <dbReference type="ARBA" id="ARBA00047899"/>
    </source>
</evidence>
<dbReference type="FunFam" id="3.80.10.10:FF:000041">
    <property type="entry name" value="LRR receptor-like serine/threonine-protein kinase ERECTA"/>
    <property type="match status" value="1"/>
</dbReference>
<evidence type="ECO:0000259" key="19">
    <source>
        <dbReference type="Pfam" id="PF08263"/>
    </source>
</evidence>
<dbReference type="SUPFAM" id="SSF52058">
    <property type="entry name" value="L domain-like"/>
    <property type="match status" value="3"/>
</dbReference>
<dbReference type="EnsemblPlants" id="OMERI02G05070.1">
    <property type="protein sequence ID" value="OMERI02G05070.1"/>
    <property type="gene ID" value="OMERI02G05070"/>
</dbReference>
<sequence length="1789" mass="195966">MPSSGLATAALLLLLLIVATSAMACVEQEKSSLLRFIAELSQDGGIAMLWQNGTDCCVWEGITCNEDGAVIEVHLASKGLEGQISPSLGELTSLSRLNLSYNSLSGGLPAELMSSGSIVILDVSFNRLNGDLQELNPSVSDQPLQVLNISSNRFTGEFPSITWEKMRNLVAINASNNSFTGHIPSSFCSSSTSFAVLDLGYNQFSGNIPPGIGKCSALRLLKADDNNIKGSLPGDLFNATSLEYLSFANNGLQGTIDDALVVKLINLLQVLNISTNNLHGEIPESICQLKKLEVIRLSNNNMSGNLPSSLGNCTRLTTIDLKMNSFGGDLGRVDFSSLHNLRALDLLHNNFSGVIPESIYSCNNLTALRLSSNQIHGEISSKIGDLKYLSFVLNISTNNLHGEIPESICQLKKLEVIRLSNNNMSGNLPSSLGNCTRLTTIDLKMNSFGGDLGRVDFSSLHNLRALDLLHNNFSGVIPESIYSCNNLTALRLSSNQIHGEISSKIGDLKYLSFVSITENSFSDIAKTLHAFKSSRNLTTLFIGENFWGEVIPQDETIESLESIRHLSIYRCSLIGNIPLWLSKLKNLEVLDLSNNQLTGPMPSWLNSFNNLFYLDRSARCGRKKRRIGGGGAPAEAAHLRRRRRTYGGGSADLAADESAGAWRRFTAVHGARKLVPVPPALDGLNCVEAVNNNLSGELPSSLGECTNLVTINLRRNKLEGELAKVNFSNLPNLKKIDFGSNNFTGTIPESIYSCSNLTWLRLSSNRLHGQLTKNIGNLKSITFLSLSYNNFTNITNTLHILKSLRNLTVLLIGGNFKNEAMPQDEAIDGFENILCLAIEDCALSGKIPNWFSKLRNLQILVLHNNQLNGPIPTWTSSLKFLKYVDISNNSLTGEIPAALMEMTMLKSDKVADNSDSRAFPLPVYAGACLCFQYHTATALPKMLNLGNNKFTGAIPMEIGELKALVSLNLSFNNLNSEIPQSMNNLKNLMVLDLSYNHLTGAIPPALMNLHFLSKFNVSYNDLEGPVPIGGQFSTFPSSSFAGNPKLCSPMLLHHCNSAEEDLSSLNSTKEYVNKVVFVIAFWAMARLVFNVAEAPVGFRVGGWMTREPMSPTNMRRSLTMSWRNNTDCCTWDGIICSMDGAVTELLLSSRGLEGQISPSLGELTSLSRLNLSYNSLSGGLPVELMSSSSIIVLDVCFNRLGREVQELNSSVLNISSNRFTGDFPSTTWEKMRNLVVINASNNSFTGYIPSSFCISSPSFTVLDLSYNRFSGNIPPGIGNCSALKMFKAGYNNISGTLPDELFDAISLEYLSFPNNGLQGRIDGTHLTKLKNLATLDLRWNQLTGKIPDSINQLKQLEELHLCSNMMSGELPGKLGSCTNLKVIDLKHNNFYGDLGKVDFSALHNLRTLDLYLNNFTGTIPVSIYSCRNLKALRLSANHLHGELSSGIINLKYLSFLSLANNNFTNITNALQVLKSCRTMTTLLIGRNFRGEIMPQDENIDGFGNLQVLDISGCLLSGNIPQWISRLKNLEMLILSANRLTEPIPGWINSLNLLFFIDMSDNRLTEEIPINLMNMTMLRSEKYVTHVDPRVFEIPVYNGPSLQYRALTAFPTLLNLSYNSFTGEISPIIGQLEVHVLDFSFNNLSGKIPQSICKPAGSTLKGLSQTGGQFDTFPDSSFRGNPKICSPIVARRCNSTEEALTSPISTKQYIDKTVFVIAFGVSFGVGVTSLKLCSDLKYSHYSKAYSVAPQSPAPSKMNTPKENLIGQLVICQRDSVNAVYAPKSRKLGRN</sequence>
<keyword evidence="4" id="KW-1003">Cell membrane</keyword>
<keyword evidence="21" id="KW-1185">Reference proteome</keyword>
<dbReference type="Pfam" id="PF00560">
    <property type="entry name" value="LRR_1"/>
    <property type="match status" value="15"/>
</dbReference>
<evidence type="ECO:0000256" key="3">
    <source>
        <dbReference type="ARBA" id="ARBA00012513"/>
    </source>
</evidence>
<dbReference type="PANTHER" id="PTHR27000:SF756">
    <property type="entry name" value="OS02G0154975 PROTEIN"/>
    <property type="match status" value="1"/>
</dbReference>
<comment type="subcellular location">
    <subcellularLocation>
        <location evidence="1">Cell membrane</location>
        <topology evidence="1">Single-pass type I membrane protein</topology>
    </subcellularLocation>
</comment>
<dbReference type="GO" id="GO:0051606">
    <property type="term" value="P:detection of stimulus"/>
    <property type="evidence" value="ECO:0007669"/>
    <property type="project" value="UniProtKB-ARBA"/>
</dbReference>
<dbReference type="FunFam" id="3.80.10.10:FF:000403">
    <property type="entry name" value="Receptor-like protein 2"/>
    <property type="match status" value="2"/>
</dbReference>
<dbReference type="GO" id="GO:0004674">
    <property type="term" value="F:protein serine/threonine kinase activity"/>
    <property type="evidence" value="ECO:0007669"/>
    <property type="project" value="UniProtKB-KW"/>
</dbReference>
<dbReference type="SMART" id="SM00369">
    <property type="entry name" value="LRR_TYP"/>
    <property type="match status" value="16"/>
</dbReference>
<dbReference type="InterPro" id="IPR001611">
    <property type="entry name" value="Leu-rich_rpt"/>
</dbReference>
<keyword evidence="9 18" id="KW-0732">Signal</keyword>
<dbReference type="Proteomes" id="UP000008021">
    <property type="component" value="Chromosome 2"/>
</dbReference>
<dbReference type="Gene3D" id="3.80.10.10">
    <property type="entry name" value="Ribonuclease Inhibitor"/>
    <property type="match status" value="10"/>
</dbReference>
<evidence type="ECO:0000256" key="6">
    <source>
        <dbReference type="ARBA" id="ARBA00022614"/>
    </source>
</evidence>
<keyword evidence="10" id="KW-0677">Repeat</keyword>
<keyword evidence="7" id="KW-0808">Transferase</keyword>
<dbReference type="Pfam" id="PF08263">
    <property type="entry name" value="LRRNT_2"/>
    <property type="match status" value="2"/>
</dbReference>
<dbReference type="InterPro" id="IPR013210">
    <property type="entry name" value="LRR_N_plant-typ"/>
</dbReference>
<feature type="domain" description="Leucine-rich repeat-containing N-terminal plant-type" evidence="19">
    <location>
        <begin position="1118"/>
        <end position="1137"/>
    </location>
</feature>
<comment type="catalytic activity">
    <reaction evidence="16">
        <text>L-threonyl-[protein] + ATP = O-phospho-L-threonyl-[protein] + ADP + H(+)</text>
        <dbReference type="Rhea" id="RHEA:46608"/>
        <dbReference type="Rhea" id="RHEA-COMP:11060"/>
        <dbReference type="Rhea" id="RHEA-COMP:11605"/>
        <dbReference type="ChEBI" id="CHEBI:15378"/>
        <dbReference type="ChEBI" id="CHEBI:30013"/>
        <dbReference type="ChEBI" id="CHEBI:30616"/>
        <dbReference type="ChEBI" id="CHEBI:61977"/>
        <dbReference type="ChEBI" id="CHEBI:456216"/>
        <dbReference type="EC" id="2.7.11.1"/>
    </reaction>
</comment>
<evidence type="ECO:0000256" key="4">
    <source>
        <dbReference type="ARBA" id="ARBA00022475"/>
    </source>
</evidence>
<name>A0A0E0CFT6_9ORYZ</name>
<keyword evidence="12" id="KW-1133">Transmembrane helix</keyword>
<keyword evidence="6" id="KW-0433">Leucine-rich repeat</keyword>
<evidence type="ECO:0000313" key="20">
    <source>
        <dbReference type="EnsemblPlants" id="OMERI02G05070.1"/>
    </source>
</evidence>
<dbReference type="STRING" id="40149.A0A0E0CFT6"/>
<keyword evidence="5" id="KW-0723">Serine/threonine-protein kinase</keyword>
<dbReference type="FunFam" id="3.80.10.10:FF:000530">
    <property type="entry name" value="Receptor-like protein 2"/>
    <property type="match status" value="2"/>
</dbReference>
<evidence type="ECO:0000256" key="8">
    <source>
        <dbReference type="ARBA" id="ARBA00022692"/>
    </source>
</evidence>
<dbReference type="SMART" id="SM00365">
    <property type="entry name" value="LRR_SD22"/>
    <property type="match status" value="4"/>
</dbReference>
<dbReference type="GO" id="GO:0005886">
    <property type="term" value="C:plasma membrane"/>
    <property type="evidence" value="ECO:0007669"/>
    <property type="project" value="UniProtKB-SubCell"/>
</dbReference>
<feature type="chain" id="PRO_5002355839" description="non-specific serine/threonine protein kinase" evidence="18">
    <location>
        <begin position="25"/>
        <end position="1789"/>
    </location>
</feature>
<dbReference type="InterPro" id="IPR032675">
    <property type="entry name" value="LRR_dom_sf"/>
</dbReference>
<evidence type="ECO:0000256" key="2">
    <source>
        <dbReference type="ARBA" id="ARBA00009592"/>
    </source>
</evidence>
<dbReference type="FunFam" id="3.80.10.10:FF:000470">
    <property type="entry name" value="LRR receptor-like serine/threonine-protein kinase RPK2"/>
    <property type="match status" value="1"/>
</dbReference>
<dbReference type="SUPFAM" id="SSF52047">
    <property type="entry name" value="RNI-like"/>
    <property type="match status" value="2"/>
</dbReference>
<evidence type="ECO:0000256" key="12">
    <source>
        <dbReference type="ARBA" id="ARBA00022989"/>
    </source>
</evidence>
<feature type="domain" description="Leucine-rich repeat-containing N-terminal plant-type" evidence="19">
    <location>
        <begin position="27"/>
        <end position="65"/>
    </location>
</feature>
<keyword evidence="11" id="KW-0418">Kinase</keyword>
<evidence type="ECO:0000256" key="10">
    <source>
        <dbReference type="ARBA" id="ARBA00022737"/>
    </source>
</evidence>
<evidence type="ECO:0000256" key="14">
    <source>
        <dbReference type="ARBA" id="ARBA00023170"/>
    </source>
</evidence>
<comment type="similarity">
    <text evidence="2">Belongs to the RLP family.</text>
</comment>
<dbReference type="FunFam" id="3.80.10.10:FF:000299">
    <property type="entry name" value="Piriformospora indica-insensitive protein 2"/>
    <property type="match status" value="1"/>
</dbReference>
<dbReference type="InterPro" id="IPR003591">
    <property type="entry name" value="Leu-rich_rpt_typical-subtyp"/>
</dbReference>
<dbReference type="Pfam" id="PF13855">
    <property type="entry name" value="LRR_8"/>
    <property type="match status" value="6"/>
</dbReference>
<dbReference type="HOGENOM" id="CLU_000288_22_9_1"/>
<accession>A0A0E0CFT6</accession>
<dbReference type="FunFam" id="3.80.10.10:FF:000213">
    <property type="entry name" value="Tyrosine-sulfated glycopeptide receptor 1"/>
    <property type="match status" value="3"/>
</dbReference>
<keyword evidence="15" id="KW-0325">Glycoprotein</keyword>
<evidence type="ECO:0000256" key="11">
    <source>
        <dbReference type="ARBA" id="ARBA00022777"/>
    </source>
</evidence>
<evidence type="ECO:0000256" key="17">
    <source>
        <dbReference type="ARBA" id="ARBA00048679"/>
    </source>
</evidence>
<keyword evidence="8" id="KW-0812">Transmembrane</keyword>
<reference evidence="20" key="1">
    <citation type="submission" date="2015-04" db="UniProtKB">
        <authorList>
            <consortium name="EnsemblPlants"/>
        </authorList>
    </citation>
    <scope>IDENTIFICATION</scope>
</reference>
<evidence type="ECO:0000256" key="1">
    <source>
        <dbReference type="ARBA" id="ARBA00004251"/>
    </source>
</evidence>
<comment type="catalytic activity">
    <reaction evidence="17">
        <text>L-seryl-[protein] + ATP = O-phospho-L-seryl-[protein] + ADP + H(+)</text>
        <dbReference type="Rhea" id="RHEA:17989"/>
        <dbReference type="Rhea" id="RHEA-COMP:9863"/>
        <dbReference type="Rhea" id="RHEA-COMP:11604"/>
        <dbReference type="ChEBI" id="CHEBI:15378"/>
        <dbReference type="ChEBI" id="CHEBI:29999"/>
        <dbReference type="ChEBI" id="CHEBI:30616"/>
        <dbReference type="ChEBI" id="CHEBI:83421"/>
        <dbReference type="ChEBI" id="CHEBI:456216"/>
        <dbReference type="EC" id="2.7.11.1"/>
    </reaction>
</comment>
<dbReference type="PANTHER" id="PTHR27000">
    <property type="entry name" value="LEUCINE-RICH REPEAT RECEPTOR-LIKE PROTEIN KINASE FAMILY PROTEIN-RELATED"/>
    <property type="match status" value="1"/>
</dbReference>
<feature type="signal peptide" evidence="18">
    <location>
        <begin position="1"/>
        <end position="24"/>
    </location>
</feature>
<dbReference type="Gramene" id="OMERI02G05070.1">
    <property type="protein sequence ID" value="OMERI02G05070.1"/>
    <property type="gene ID" value="OMERI02G05070"/>
</dbReference>
<evidence type="ECO:0000256" key="13">
    <source>
        <dbReference type="ARBA" id="ARBA00023136"/>
    </source>
</evidence>
<dbReference type="PRINTS" id="PR00019">
    <property type="entry name" value="LEURICHRPT"/>
</dbReference>
<evidence type="ECO:0000256" key="18">
    <source>
        <dbReference type="SAM" id="SignalP"/>
    </source>
</evidence>
<evidence type="ECO:0000256" key="7">
    <source>
        <dbReference type="ARBA" id="ARBA00022679"/>
    </source>
</evidence>
<protein>
    <recommendedName>
        <fullName evidence="3">non-specific serine/threonine protein kinase</fullName>
        <ecNumber evidence="3">2.7.11.1</ecNumber>
    </recommendedName>
</protein>
<evidence type="ECO:0000313" key="21">
    <source>
        <dbReference type="Proteomes" id="UP000008021"/>
    </source>
</evidence>
<reference evidence="20" key="2">
    <citation type="submission" date="2018-05" db="EMBL/GenBank/DDBJ databases">
        <title>OmerRS3 (Oryza meridionalis Reference Sequence Version 3).</title>
        <authorList>
            <person name="Zhang J."/>
            <person name="Kudrna D."/>
            <person name="Lee S."/>
            <person name="Talag J."/>
            <person name="Welchert J."/>
            <person name="Wing R.A."/>
        </authorList>
    </citation>
    <scope>NUCLEOTIDE SEQUENCE [LARGE SCALE GENOMIC DNA]</scope>
    <source>
        <strain evidence="20">cv. OR44</strain>
    </source>
</reference>
<organism evidence="20">
    <name type="scientific">Oryza meridionalis</name>
    <dbReference type="NCBI Taxonomy" id="40149"/>
    <lineage>
        <taxon>Eukaryota</taxon>
        <taxon>Viridiplantae</taxon>
        <taxon>Streptophyta</taxon>
        <taxon>Embryophyta</taxon>
        <taxon>Tracheophyta</taxon>
        <taxon>Spermatophyta</taxon>
        <taxon>Magnoliopsida</taxon>
        <taxon>Liliopsida</taxon>
        <taxon>Poales</taxon>
        <taxon>Poaceae</taxon>
        <taxon>BOP clade</taxon>
        <taxon>Oryzoideae</taxon>
        <taxon>Oryzeae</taxon>
        <taxon>Oryzinae</taxon>
        <taxon>Oryza</taxon>
    </lineage>
</organism>
<evidence type="ECO:0000256" key="5">
    <source>
        <dbReference type="ARBA" id="ARBA00022527"/>
    </source>
</evidence>
<keyword evidence="14" id="KW-0675">Receptor</keyword>
<evidence type="ECO:0000256" key="15">
    <source>
        <dbReference type="ARBA" id="ARBA00023180"/>
    </source>
</evidence>
<evidence type="ECO:0000256" key="9">
    <source>
        <dbReference type="ARBA" id="ARBA00022729"/>
    </source>
</evidence>
<dbReference type="EC" id="2.7.11.1" evidence="3"/>